<organism evidence="1 2">
    <name type="scientific">Mucilaginibacter agri</name>
    <dbReference type="NCBI Taxonomy" id="2695265"/>
    <lineage>
        <taxon>Bacteria</taxon>
        <taxon>Pseudomonadati</taxon>
        <taxon>Bacteroidota</taxon>
        <taxon>Sphingobacteriia</taxon>
        <taxon>Sphingobacteriales</taxon>
        <taxon>Sphingobacteriaceae</taxon>
        <taxon>Mucilaginibacter</taxon>
    </lineage>
</organism>
<keyword evidence="2" id="KW-1185">Reference proteome</keyword>
<dbReference type="Gene3D" id="2.40.128.140">
    <property type="entry name" value="Outer membrane protein"/>
    <property type="match status" value="1"/>
</dbReference>
<dbReference type="EMBL" id="WWEO01000038">
    <property type="protein sequence ID" value="NCD68519.1"/>
    <property type="molecule type" value="Genomic_DNA"/>
</dbReference>
<comment type="caution">
    <text evidence="1">The sequence shown here is derived from an EMBL/GenBank/DDBJ whole genome shotgun (WGS) entry which is preliminary data.</text>
</comment>
<protein>
    <submittedName>
        <fullName evidence="1">DUF2219 family protein</fullName>
    </submittedName>
</protein>
<dbReference type="InterPro" id="IPR018707">
    <property type="entry name" value="LpxR"/>
</dbReference>
<sequence length="337" mass="37907">MKRIIPAAILLIFCSLHIKAQYRSQEIGIQSDNDAYLGQGSDRYYTNGIFVYYRQGMPFDEGGKLANKVFGLEFGQKMYNPQSGNIQSSNPDIPYDDVRNIDRPFAAYLYVGATYNLLYKKQSNLKLGAQIGFTGSKAQGEPVQKFIHNTFGFYPPFGWDHEVKGGLKFTLTGEYNKMLLREEIFDINFSSYANLGNAFTGAGFGPLFRLGRTNKLFNSVSTQSTVMNRNGVKANDEELFFYYKPMVNIVGYDATIQSKSGQVPGKFTNPNEDPTVLSMAEVTGTPERLIVSNQIGGAWNSGDRWTVDLSATFHTKDTKEMLRSHQWGSLTVMYHFN</sequence>
<evidence type="ECO:0000313" key="1">
    <source>
        <dbReference type="EMBL" id="NCD68519.1"/>
    </source>
</evidence>
<name>A0A965ZEI4_9SPHI</name>
<dbReference type="RefSeq" id="WP_166584544.1">
    <property type="nucleotide sequence ID" value="NZ_WWEO01000038.1"/>
</dbReference>
<evidence type="ECO:0000313" key="2">
    <source>
        <dbReference type="Proteomes" id="UP000638732"/>
    </source>
</evidence>
<accession>A0A965ZEI4</accession>
<gene>
    <name evidence="1" type="ORF">GSY63_04035</name>
</gene>
<dbReference type="AlphaFoldDB" id="A0A965ZEI4"/>
<proteinExistence type="predicted"/>
<dbReference type="Pfam" id="PF09982">
    <property type="entry name" value="LpxR"/>
    <property type="match status" value="1"/>
</dbReference>
<dbReference type="Proteomes" id="UP000638732">
    <property type="component" value="Unassembled WGS sequence"/>
</dbReference>
<reference evidence="1" key="1">
    <citation type="submission" date="2020-01" db="EMBL/GenBank/DDBJ databases">
        <authorList>
            <person name="Seo Y.L."/>
        </authorList>
    </citation>
    <scope>NUCLEOTIDE SEQUENCE</scope>
    <source>
        <strain evidence="1">R11</strain>
    </source>
</reference>
<reference evidence="1" key="2">
    <citation type="submission" date="2020-10" db="EMBL/GenBank/DDBJ databases">
        <title>Mucilaginibacter sp. nov., isolated from soil.</title>
        <authorList>
            <person name="Jeon C.O."/>
        </authorList>
    </citation>
    <scope>NUCLEOTIDE SEQUENCE</scope>
    <source>
        <strain evidence="1">R11</strain>
    </source>
</reference>
<dbReference type="InterPro" id="IPR037107">
    <property type="entry name" value="Put_OMP_sf"/>
</dbReference>